<gene>
    <name evidence="3" type="ORF">O181_055257</name>
</gene>
<evidence type="ECO:0000313" key="3">
    <source>
        <dbReference type="EMBL" id="MBW0515542.1"/>
    </source>
</evidence>
<feature type="domain" description="Reverse transcriptase/retrotransposon-derived protein RNase H-like" evidence="2">
    <location>
        <begin position="1"/>
        <end position="103"/>
    </location>
</feature>
<dbReference type="PANTHER" id="PTHR37984:SF5">
    <property type="entry name" value="PROTEIN NYNRIN-LIKE"/>
    <property type="match status" value="1"/>
</dbReference>
<keyword evidence="1" id="KW-0511">Multifunctional enzyme</keyword>
<sequence length="204" mass="23356">MTEEQVKAYEELKNTLTNPPFLLMPDCKLPFKLYIDACGEGLGALLDQTQIINDKPVEGSICLISRQIKPTEESYGASQMEFLCLVWALEKLHHYLDGTVFNVITNCNFVKSLLNMKTPNRHMLRWKISIPEYRLNMTIVHKSGNIHKNADGISRWALGNTPKNPAWAPQEEHHIEGIFVTDIGTEFFNKVEESYKMDKNCNIV</sequence>
<dbReference type="InterPro" id="IPR041577">
    <property type="entry name" value="RT_RNaseH_2"/>
</dbReference>
<dbReference type="EMBL" id="AVOT02024688">
    <property type="protein sequence ID" value="MBW0515542.1"/>
    <property type="molecule type" value="Genomic_DNA"/>
</dbReference>
<dbReference type="GO" id="GO:0003824">
    <property type="term" value="F:catalytic activity"/>
    <property type="evidence" value="ECO:0007669"/>
    <property type="project" value="UniProtKB-KW"/>
</dbReference>
<dbReference type="Pfam" id="PF17919">
    <property type="entry name" value="RT_RNaseH_2"/>
    <property type="match status" value="1"/>
</dbReference>
<dbReference type="Proteomes" id="UP000765509">
    <property type="component" value="Unassembled WGS sequence"/>
</dbReference>
<dbReference type="OrthoDB" id="5593162at2759"/>
<organism evidence="3 4">
    <name type="scientific">Austropuccinia psidii MF-1</name>
    <dbReference type="NCBI Taxonomy" id="1389203"/>
    <lineage>
        <taxon>Eukaryota</taxon>
        <taxon>Fungi</taxon>
        <taxon>Dikarya</taxon>
        <taxon>Basidiomycota</taxon>
        <taxon>Pucciniomycotina</taxon>
        <taxon>Pucciniomycetes</taxon>
        <taxon>Pucciniales</taxon>
        <taxon>Sphaerophragmiaceae</taxon>
        <taxon>Austropuccinia</taxon>
    </lineage>
</organism>
<dbReference type="InterPro" id="IPR043502">
    <property type="entry name" value="DNA/RNA_pol_sf"/>
</dbReference>
<comment type="caution">
    <text evidence="3">The sequence shown here is derived from an EMBL/GenBank/DDBJ whole genome shotgun (WGS) entry which is preliminary data.</text>
</comment>
<keyword evidence="4" id="KW-1185">Reference proteome</keyword>
<dbReference type="AlphaFoldDB" id="A0A9Q3E8H4"/>
<evidence type="ECO:0000256" key="1">
    <source>
        <dbReference type="ARBA" id="ARBA00023268"/>
    </source>
</evidence>
<name>A0A9Q3E8H4_9BASI</name>
<evidence type="ECO:0000259" key="2">
    <source>
        <dbReference type="Pfam" id="PF17919"/>
    </source>
</evidence>
<reference evidence="3" key="1">
    <citation type="submission" date="2021-03" db="EMBL/GenBank/DDBJ databases">
        <title>Draft genome sequence of rust myrtle Austropuccinia psidii MF-1, a brazilian biotype.</title>
        <authorList>
            <person name="Quecine M.C."/>
            <person name="Pachon D.M.R."/>
            <person name="Bonatelli M.L."/>
            <person name="Correr F.H."/>
            <person name="Franceschini L.M."/>
            <person name="Leite T.F."/>
            <person name="Margarido G.R.A."/>
            <person name="Almeida C.A."/>
            <person name="Ferrarezi J.A."/>
            <person name="Labate C.A."/>
        </authorList>
    </citation>
    <scope>NUCLEOTIDE SEQUENCE</scope>
    <source>
        <strain evidence="3">MF-1</strain>
    </source>
</reference>
<dbReference type="PANTHER" id="PTHR37984">
    <property type="entry name" value="PROTEIN CBG26694"/>
    <property type="match status" value="1"/>
</dbReference>
<protein>
    <recommendedName>
        <fullName evidence="2">Reverse transcriptase/retrotransposon-derived protein RNase H-like domain-containing protein</fullName>
    </recommendedName>
</protein>
<dbReference type="CDD" id="cd09274">
    <property type="entry name" value="RNase_HI_RT_Ty3"/>
    <property type="match status" value="1"/>
</dbReference>
<accession>A0A9Q3E8H4</accession>
<proteinExistence type="predicted"/>
<dbReference type="SUPFAM" id="SSF56672">
    <property type="entry name" value="DNA/RNA polymerases"/>
    <property type="match status" value="1"/>
</dbReference>
<dbReference type="InterPro" id="IPR050951">
    <property type="entry name" value="Retrovirus_Pol_polyprotein"/>
</dbReference>
<evidence type="ECO:0000313" key="4">
    <source>
        <dbReference type="Proteomes" id="UP000765509"/>
    </source>
</evidence>